<feature type="domain" description="DPF1-3 N-terminal" evidence="11">
    <location>
        <begin position="17"/>
        <end position="86"/>
    </location>
</feature>
<dbReference type="GO" id="GO:0071565">
    <property type="term" value="C:nBAF complex"/>
    <property type="evidence" value="ECO:0007669"/>
    <property type="project" value="TreeGrafter"/>
</dbReference>
<reference evidence="12" key="2">
    <citation type="submission" date="2025-08" db="UniProtKB">
        <authorList>
            <consortium name="Ensembl"/>
        </authorList>
    </citation>
    <scope>IDENTIFICATION</scope>
</reference>
<comment type="subcellular location">
    <subcellularLocation>
        <location evidence="2">Cytoplasm</location>
    </subcellularLocation>
    <subcellularLocation>
        <location evidence="1">Nucleus</location>
    </subcellularLocation>
</comment>
<keyword evidence="10" id="KW-0539">Nucleus</keyword>
<sequence>MRACTRVAAVPEKRKAEQSYKDAIDECHSYNARLCAERHQRLPFLDSQTGVAQSNSYIWMEKQHRGPGLAPGQCYSYPSRRWQKKRQAHLLEDITTLCLSDCRTEQL</sequence>
<keyword evidence="5" id="KW-0677">Repeat</keyword>
<evidence type="ECO:0000256" key="10">
    <source>
        <dbReference type="ARBA" id="ARBA00023242"/>
    </source>
</evidence>
<dbReference type="GeneTree" id="ENSGT00940000155070"/>
<evidence type="ECO:0000313" key="13">
    <source>
        <dbReference type="Proteomes" id="UP000314987"/>
    </source>
</evidence>
<dbReference type="STRING" id="29139.ENSVURP00010023585"/>
<proteinExistence type="predicted"/>
<evidence type="ECO:0000256" key="4">
    <source>
        <dbReference type="ARBA" id="ARBA00022723"/>
    </source>
</evidence>
<reference evidence="12" key="3">
    <citation type="submission" date="2025-09" db="UniProtKB">
        <authorList>
            <consortium name="Ensembl"/>
        </authorList>
    </citation>
    <scope>IDENTIFICATION</scope>
</reference>
<reference evidence="13" key="1">
    <citation type="submission" date="2018-12" db="EMBL/GenBank/DDBJ databases">
        <authorList>
            <person name="Yazar S."/>
        </authorList>
    </citation>
    <scope>NUCLEOTIDE SEQUENCE [LARGE SCALE GENOMIC DNA]</scope>
</reference>
<dbReference type="InterPro" id="IPR025750">
    <property type="entry name" value="DPF1-3_N"/>
</dbReference>
<evidence type="ECO:0000256" key="8">
    <source>
        <dbReference type="ARBA" id="ARBA00023015"/>
    </source>
</evidence>
<keyword evidence="9" id="KW-0804">Transcription</keyword>
<protein>
    <recommendedName>
        <fullName evidence="11">DPF1-3 N-terminal domain-containing protein</fullName>
    </recommendedName>
</protein>
<evidence type="ECO:0000256" key="6">
    <source>
        <dbReference type="ARBA" id="ARBA00022771"/>
    </source>
</evidence>
<keyword evidence="8" id="KW-0805">Transcription regulation</keyword>
<evidence type="ECO:0000256" key="5">
    <source>
        <dbReference type="ARBA" id="ARBA00022737"/>
    </source>
</evidence>
<name>A0A4X2LPE5_VOMUR</name>
<dbReference type="PANTHER" id="PTHR45888">
    <property type="entry name" value="HL01030P-RELATED"/>
    <property type="match status" value="1"/>
</dbReference>
<dbReference type="Ensembl" id="ENSVURT00010026847.1">
    <property type="protein sequence ID" value="ENSVURP00010023585.1"/>
    <property type="gene ID" value="ENSVURG00010018078.1"/>
</dbReference>
<accession>A0A4X2LPE5</accession>
<keyword evidence="13" id="KW-1185">Reference proteome</keyword>
<evidence type="ECO:0000256" key="3">
    <source>
        <dbReference type="ARBA" id="ARBA00022490"/>
    </source>
</evidence>
<keyword evidence="3" id="KW-0963">Cytoplasm</keyword>
<keyword evidence="7" id="KW-0862">Zinc</keyword>
<dbReference type="Proteomes" id="UP000314987">
    <property type="component" value="Unassembled WGS sequence"/>
</dbReference>
<keyword evidence="6" id="KW-0863">Zinc-finger</keyword>
<evidence type="ECO:0000256" key="9">
    <source>
        <dbReference type="ARBA" id="ARBA00023163"/>
    </source>
</evidence>
<organism evidence="12 13">
    <name type="scientific">Vombatus ursinus</name>
    <name type="common">Common wombat</name>
    <dbReference type="NCBI Taxonomy" id="29139"/>
    <lineage>
        <taxon>Eukaryota</taxon>
        <taxon>Metazoa</taxon>
        <taxon>Chordata</taxon>
        <taxon>Craniata</taxon>
        <taxon>Vertebrata</taxon>
        <taxon>Euteleostomi</taxon>
        <taxon>Mammalia</taxon>
        <taxon>Metatheria</taxon>
        <taxon>Diprotodontia</taxon>
        <taxon>Vombatidae</taxon>
        <taxon>Vombatus</taxon>
    </lineage>
</organism>
<keyword evidence="4" id="KW-0479">Metal-binding</keyword>
<evidence type="ECO:0000259" key="11">
    <source>
        <dbReference type="Pfam" id="PF14051"/>
    </source>
</evidence>
<dbReference type="GO" id="GO:0007399">
    <property type="term" value="P:nervous system development"/>
    <property type="evidence" value="ECO:0007669"/>
    <property type="project" value="TreeGrafter"/>
</dbReference>
<dbReference type="PANTHER" id="PTHR45888:SF7">
    <property type="entry name" value="ZINC FINGER PROTEIN UBI-D4"/>
    <property type="match status" value="1"/>
</dbReference>
<evidence type="ECO:0000256" key="1">
    <source>
        <dbReference type="ARBA" id="ARBA00004123"/>
    </source>
</evidence>
<evidence type="ECO:0000313" key="12">
    <source>
        <dbReference type="Ensembl" id="ENSVURP00010023585.1"/>
    </source>
</evidence>
<evidence type="ECO:0000256" key="2">
    <source>
        <dbReference type="ARBA" id="ARBA00004496"/>
    </source>
</evidence>
<evidence type="ECO:0000256" key="7">
    <source>
        <dbReference type="ARBA" id="ARBA00022833"/>
    </source>
</evidence>
<dbReference type="GO" id="GO:0008270">
    <property type="term" value="F:zinc ion binding"/>
    <property type="evidence" value="ECO:0007669"/>
    <property type="project" value="UniProtKB-KW"/>
</dbReference>
<dbReference type="AlphaFoldDB" id="A0A4X2LPE5"/>
<dbReference type="OMA" id="HTSCAEA"/>
<dbReference type="GO" id="GO:0005737">
    <property type="term" value="C:cytoplasm"/>
    <property type="evidence" value="ECO:0007669"/>
    <property type="project" value="UniProtKB-SubCell"/>
</dbReference>
<dbReference type="Pfam" id="PF14051">
    <property type="entry name" value="DPF1-3_N"/>
    <property type="match status" value="1"/>
</dbReference>